<dbReference type="RefSeq" id="XP_005818657.1">
    <property type="nucleotide sequence ID" value="XM_005818600.1"/>
</dbReference>
<organism evidence="2">
    <name type="scientific">Guillardia theta (strain CCMP2712)</name>
    <name type="common">Cryptophyte</name>
    <dbReference type="NCBI Taxonomy" id="905079"/>
    <lineage>
        <taxon>Eukaryota</taxon>
        <taxon>Cryptophyceae</taxon>
        <taxon>Pyrenomonadales</taxon>
        <taxon>Geminigeraceae</taxon>
        <taxon>Guillardia</taxon>
    </lineage>
</organism>
<feature type="region of interest" description="Disordered" evidence="1">
    <location>
        <begin position="303"/>
        <end position="335"/>
    </location>
</feature>
<dbReference type="GeneID" id="17288399"/>
<reference evidence="2 4" key="1">
    <citation type="journal article" date="2012" name="Nature">
        <title>Algal genomes reveal evolutionary mosaicism and the fate of nucleomorphs.</title>
        <authorList>
            <consortium name="DOE Joint Genome Institute"/>
            <person name="Curtis B.A."/>
            <person name="Tanifuji G."/>
            <person name="Burki F."/>
            <person name="Gruber A."/>
            <person name="Irimia M."/>
            <person name="Maruyama S."/>
            <person name="Arias M.C."/>
            <person name="Ball S.G."/>
            <person name="Gile G.H."/>
            <person name="Hirakawa Y."/>
            <person name="Hopkins J.F."/>
            <person name="Kuo A."/>
            <person name="Rensing S.A."/>
            <person name="Schmutz J."/>
            <person name="Symeonidi A."/>
            <person name="Elias M."/>
            <person name="Eveleigh R.J."/>
            <person name="Herman E.K."/>
            <person name="Klute M.J."/>
            <person name="Nakayama T."/>
            <person name="Obornik M."/>
            <person name="Reyes-Prieto A."/>
            <person name="Armbrust E.V."/>
            <person name="Aves S.J."/>
            <person name="Beiko R.G."/>
            <person name="Coutinho P."/>
            <person name="Dacks J.B."/>
            <person name="Durnford D.G."/>
            <person name="Fast N.M."/>
            <person name="Green B.R."/>
            <person name="Grisdale C.J."/>
            <person name="Hempel F."/>
            <person name="Henrissat B."/>
            <person name="Hoppner M.P."/>
            <person name="Ishida K."/>
            <person name="Kim E."/>
            <person name="Koreny L."/>
            <person name="Kroth P.G."/>
            <person name="Liu Y."/>
            <person name="Malik S.B."/>
            <person name="Maier U.G."/>
            <person name="McRose D."/>
            <person name="Mock T."/>
            <person name="Neilson J.A."/>
            <person name="Onodera N.T."/>
            <person name="Poole A.M."/>
            <person name="Pritham E.J."/>
            <person name="Richards T.A."/>
            <person name="Rocap G."/>
            <person name="Roy S.W."/>
            <person name="Sarai C."/>
            <person name="Schaack S."/>
            <person name="Shirato S."/>
            <person name="Slamovits C.H."/>
            <person name="Spencer D.F."/>
            <person name="Suzuki S."/>
            <person name="Worden A.Z."/>
            <person name="Zauner S."/>
            <person name="Barry K."/>
            <person name="Bell C."/>
            <person name="Bharti A.K."/>
            <person name="Crow J.A."/>
            <person name="Grimwood J."/>
            <person name="Kramer R."/>
            <person name="Lindquist E."/>
            <person name="Lucas S."/>
            <person name="Salamov A."/>
            <person name="McFadden G.I."/>
            <person name="Lane C.E."/>
            <person name="Keeling P.J."/>
            <person name="Gray M.W."/>
            <person name="Grigoriev I.V."/>
            <person name="Archibald J.M."/>
        </authorList>
    </citation>
    <scope>NUCLEOTIDE SEQUENCE</scope>
    <source>
        <strain evidence="2 4">CCMP2712</strain>
    </source>
</reference>
<dbReference type="KEGG" id="gtt:GUITHDRAFT_149154"/>
<dbReference type="HOGENOM" id="CLU_540200_0_0_1"/>
<accession>L1I6F6</accession>
<proteinExistence type="predicted"/>
<reference evidence="4" key="2">
    <citation type="submission" date="2012-11" db="EMBL/GenBank/DDBJ databases">
        <authorList>
            <person name="Kuo A."/>
            <person name="Curtis B.A."/>
            <person name="Tanifuji G."/>
            <person name="Burki F."/>
            <person name="Gruber A."/>
            <person name="Irimia M."/>
            <person name="Maruyama S."/>
            <person name="Arias M.C."/>
            <person name="Ball S.G."/>
            <person name="Gile G.H."/>
            <person name="Hirakawa Y."/>
            <person name="Hopkins J.F."/>
            <person name="Rensing S.A."/>
            <person name="Schmutz J."/>
            <person name="Symeonidi A."/>
            <person name="Elias M."/>
            <person name="Eveleigh R.J."/>
            <person name="Herman E.K."/>
            <person name="Klute M.J."/>
            <person name="Nakayama T."/>
            <person name="Obornik M."/>
            <person name="Reyes-Prieto A."/>
            <person name="Armbrust E.V."/>
            <person name="Aves S.J."/>
            <person name="Beiko R.G."/>
            <person name="Coutinho P."/>
            <person name="Dacks J.B."/>
            <person name="Durnford D.G."/>
            <person name="Fast N.M."/>
            <person name="Green B.R."/>
            <person name="Grisdale C."/>
            <person name="Hempe F."/>
            <person name="Henrissat B."/>
            <person name="Hoppner M.P."/>
            <person name="Ishida K.-I."/>
            <person name="Kim E."/>
            <person name="Koreny L."/>
            <person name="Kroth P.G."/>
            <person name="Liu Y."/>
            <person name="Malik S.-B."/>
            <person name="Maier U.G."/>
            <person name="McRose D."/>
            <person name="Mock T."/>
            <person name="Neilson J.A."/>
            <person name="Onodera N.T."/>
            <person name="Poole A.M."/>
            <person name="Pritham E.J."/>
            <person name="Richards T.A."/>
            <person name="Rocap G."/>
            <person name="Roy S.W."/>
            <person name="Sarai C."/>
            <person name="Schaack S."/>
            <person name="Shirato S."/>
            <person name="Slamovits C.H."/>
            <person name="Spencer D.F."/>
            <person name="Suzuki S."/>
            <person name="Worden A.Z."/>
            <person name="Zauner S."/>
            <person name="Barry K."/>
            <person name="Bell C."/>
            <person name="Bharti A.K."/>
            <person name="Crow J.A."/>
            <person name="Grimwood J."/>
            <person name="Kramer R."/>
            <person name="Lindquist E."/>
            <person name="Lucas S."/>
            <person name="Salamov A."/>
            <person name="McFadden G.I."/>
            <person name="Lane C.E."/>
            <person name="Keeling P.J."/>
            <person name="Gray M.W."/>
            <person name="Grigoriev I.V."/>
            <person name="Archibald J.M."/>
        </authorList>
    </citation>
    <scope>NUCLEOTIDE SEQUENCE</scope>
    <source>
        <strain evidence="4">CCMP2712</strain>
    </source>
</reference>
<dbReference type="Gene3D" id="3.40.50.1820">
    <property type="entry name" value="alpha/beta hydrolase"/>
    <property type="match status" value="1"/>
</dbReference>
<sequence length="505" mass="55375">MLPKSLIGVAGLAALEEGTIHSAPLLRGIKKKQWTFPNSRARAYRLPSGASVIALEFNPTPLDFSLATVRQDPTQEPKPPEILANAPQDAKALQAPIRELIAILPTKAFKDLLRYMGTLDRDQTLILTGWEFAAVLAQLLALFVPRHPGFELIAFGKPCPGNRSFARWYNSMLPFQFSFHAQGDSLGQYCRDLVPRSDPDSLWEDKPHVFLDNAEQIFPAAGDDLTHHDRNYYRRCCYSLHRALAHEQLPAVPRGLALVRPPRRQGERLDVSGVSRGNIEGLGEMDSFASSTRRFASLYTCPNSSAEAPGNSPGGLIRTGSRDDEGGQGLGDDGIDLVLHGANGQKNKKDGRSWGLGCLHERKAEEIPLVLSRPISWKALLPVLGHRSKKKTVVNGSHHIEEPDQPVCNPLVGDVGKGLLEDIQLHLSNETGAAHERPQLVLLLKQGLKVAGLSEAQSPQVFDDFFDPVPVATPDPLQREPVVTQHGVHQCTINDILQAPFVHLG</sequence>
<evidence type="ECO:0000313" key="2">
    <source>
        <dbReference type="EMBL" id="EKX31677.1"/>
    </source>
</evidence>
<reference evidence="3" key="3">
    <citation type="submission" date="2015-06" db="UniProtKB">
        <authorList>
            <consortium name="EnsemblProtists"/>
        </authorList>
    </citation>
    <scope>IDENTIFICATION</scope>
</reference>
<dbReference type="InterPro" id="IPR029058">
    <property type="entry name" value="AB_hydrolase_fold"/>
</dbReference>
<dbReference type="AlphaFoldDB" id="L1I6F6"/>
<dbReference type="EMBL" id="JH993249">
    <property type="protein sequence ID" value="EKX31677.1"/>
    <property type="molecule type" value="Genomic_DNA"/>
</dbReference>
<keyword evidence="4" id="KW-1185">Reference proteome</keyword>
<evidence type="ECO:0000313" key="3">
    <source>
        <dbReference type="EnsemblProtists" id="EKX31677"/>
    </source>
</evidence>
<dbReference type="EnsemblProtists" id="EKX31677">
    <property type="protein sequence ID" value="EKX31677"/>
    <property type="gene ID" value="GUITHDRAFT_149154"/>
</dbReference>
<evidence type="ECO:0000256" key="1">
    <source>
        <dbReference type="SAM" id="MobiDB-lite"/>
    </source>
</evidence>
<dbReference type="PaxDb" id="55529-EKX31677"/>
<dbReference type="Proteomes" id="UP000011087">
    <property type="component" value="Unassembled WGS sequence"/>
</dbReference>
<name>L1I6F6_GUITC</name>
<protein>
    <submittedName>
        <fullName evidence="2 3">Uncharacterized protein</fullName>
    </submittedName>
</protein>
<evidence type="ECO:0000313" key="4">
    <source>
        <dbReference type="Proteomes" id="UP000011087"/>
    </source>
</evidence>
<gene>
    <name evidence="2" type="ORF">GUITHDRAFT_149154</name>
</gene>